<dbReference type="CDD" id="cd00657">
    <property type="entry name" value="Ferritin_like"/>
    <property type="match status" value="1"/>
</dbReference>
<sequence>MNESNVVKELNEYLRGEYMGIHSYEHYIKNAQDSNIKAALQQIQQDHKQHAAKIAERIQNLGGKADEDNGFMGSVSEAMMNLKGFPDETKEILKGAIKGQQMGIQTTEKIVRGDLDPESQQIVENNLSEDRAHIEQLNNLLQ</sequence>
<dbReference type="Gene3D" id="1.20.1260.10">
    <property type="match status" value="1"/>
</dbReference>
<reference evidence="2" key="1">
    <citation type="journal article" date="2014" name="Int. J. Syst. Evol. Microbiol.">
        <title>Complete genome sequence of Corynebacterium casei LMG S-19264T (=DSM 44701T), isolated from a smear-ripened cheese.</title>
        <authorList>
            <consortium name="US DOE Joint Genome Institute (JGI-PGF)"/>
            <person name="Walter F."/>
            <person name="Albersmeier A."/>
            <person name="Kalinowski J."/>
            <person name="Ruckert C."/>
        </authorList>
    </citation>
    <scope>NUCLEOTIDE SEQUENCE</scope>
    <source>
        <strain evidence="2">CGMCC 1.15454</strain>
    </source>
</reference>
<proteinExistence type="predicted"/>
<name>A0A9W5X540_9BACI</name>
<dbReference type="Pfam" id="PF09537">
    <property type="entry name" value="DUF2383"/>
    <property type="match status" value="1"/>
</dbReference>
<feature type="domain" description="DUF2383" evidence="1">
    <location>
        <begin position="6"/>
        <end position="111"/>
    </location>
</feature>
<dbReference type="EMBL" id="BMJD01000009">
    <property type="protein sequence ID" value="GGB39289.1"/>
    <property type="molecule type" value="Genomic_DNA"/>
</dbReference>
<dbReference type="Proteomes" id="UP000621492">
    <property type="component" value="Unassembled WGS sequence"/>
</dbReference>
<protein>
    <recommendedName>
        <fullName evidence="1">DUF2383 domain-containing protein</fullName>
    </recommendedName>
</protein>
<comment type="caution">
    <text evidence="2">The sequence shown here is derived from an EMBL/GenBank/DDBJ whole genome shotgun (WGS) entry which is preliminary data.</text>
</comment>
<evidence type="ECO:0000313" key="2">
    <source>
        <dbReference type="EMBL" id="GGB39289.1"/>
    </source>
</evidence>
<reference evidence="2" key="2">
    <citation type="submission" date="2020-09" db="EMBL/GenBank/DDBJ databases">
        <authorList>
            <person name="Sun Q."/>
            <person name="Zhou Y."/>
        </authorList>
    </citation>
    <scope>NUCLEOTIDE SEQUENCE</scope>
    <source>
        <strain evidence="2">CGMCC 1.15454</strain>
    </source>
</reference>
<dbReference type="SUPFAM" id="SSF47240">
    <property type="entry name" value="Ferritin-like"/>
    <property type="match status" value="1"/>
</dbReference>
<dbReference type="InterPro" id="IPR019052">
    <property type="entry name" value="DUF2383"/>
</dbReference>
<evidence type="ECO:0000259" key="1">
    <source>
        <dbReference type="Pfam" id="PF09537"/>
    </source>
</evidence>
<gene>
    <name evidence="2" type="ORF">GCM10011409_16040</name>
</gene>
<dbReference type="InterPro" id="IPR012347">
    <property type="entry name" value="Ferritin-like"/>
</dbReference>
<organism evidence="2 3">
    <name type="scientific">Lentibacillus populi</name>
    <dbReference type="NCBI Taxonomy" id="1827502"/>
    <lineage>
        <taxon>Bacteria</taxon>
        <taxon>Bacillati</taxon>
        <taxon>Bacillota</taxon>
        <taxon>Bacilli</taxon>
        <taxon>Bacillales</taxon>
        <taxon>Bacillaceae</taxon>
        <taxon>Lentibacillus</taxon>
    </lineage>
</organism>
<dbReference type="InterPro" id="IPR009078">
    <property type="entry name" value="Ferritin-like_SF"/>
</dbReference>
<keyword evidence="3" id="KW-1185">Reference proteome</keyword>
<accession>A0A9W5X540</accession>
<evidence type="ECO:0000313" key="3">
    <source>
        <dbReference type="Proteomes" id="UP000621492"/>
    </source>
</evidence>
<dbReference type="AlphaFoldDB" id="A0A9W5X540"/>